<feature type="signal peptide" evidence="2">
    <location>
        <begin position="1"/>
        <end position="19"/>
    </location>
</feature>
<dbReference type="SUPFAM" id="SSF53955">
    <property type="entry name" value="Lysozyme-like"/>
    <property type="match status" value="1"/>
</dbReference>
<dbReference type="InterPro" id="IPR023346">
    <property type="entry name" value="Lysozyme-like_dom_sf"/>
</dbReference>
<evidence type="ECO:0000313" key="5">
    <source>
        <dbReference type="Proteomes" id="UP000249723"/>
    </source>
</evidence>
<evidence type="ECO:0000259" key="3">
    <source>
        <dbReference type="Pfam" id="PF01464"/>
    </source>
</evidence>
<sequence length="463" mass="48763">MHTITWLIVTLGLSTSTFGRLNHSHSRLNKRHHHELAARAPFPALSLGDSDPSADHLDKRGDYSLDSVGAALKLSFSDVATYSAPASQAVPAQAASLFAGPTAEELASAKAAKALKEKKAAAKARHEAASKAFAARVKSAENARAKKAALIKSKAEAAEKKAEEEAAAAKAKKVAAKKASETAAEKAAKKAAKEAAKKAAEVKAAAEIAAKKKPAAKKKTASVQTKLSVVSDDGGDSSSSASTGKGLIGFVSENCGPSGATEEFPNGSESFLNCGISKSNPDSGWTPPKGIRLDHIATVSIEEALAKNPIWAPCAKFTELFEKVAEKTNLPPILLMALALQESTCMEDTIGDSGGAFGLMQITETKCGGRNAKDCSAPEYNVLTGAQYLRDEIDRQNGAFLVALGQYNGWYPGLSYNIAIAPAKEGHCEWQQNLDYFEQVLNGWLLGRTGYTMGSMKNLANCH</sequence>
<proteinExistence type="predicted"/>
<dbReference type="InterPro" id="IPR008258">
    <property type="entry name" value="Transglycosylase_SLT_dom_1"/>
</dbReference>
<organism evidence="4 5">
    <name type="scientific">Microbotryum saponariae</name>
    <dbReference type="NCBI Taxonomy" id="289078"/>
    <lineage>
        <taxon>Eukaryota</taxon>
        <taxon>Fungi</taxon>
        <taxon>Dikarya</taxon>
        <taxon>Basidiomycota</taxon>
        <taxon>Pucciniomycotina</taxon>
        <taxon>Microbotryomycetes</taxon>
        <taxon>Microbotryales</taxon>
        <taxon>Microbotryaceae</taxon>
        <taxon>Microbotryum</taxon>
    </lineage>
</organism>
<dbReference type="Proteomes" id="UP000249723">
    <property type="component" value="Unassembled WGS sequence"/>
</dbReference>
<dbReference type="AlphaFoldDB" id="A0A2X0LNP4"/>
<dbReference type="Pfam" id="PF01464">
    <property type="entry name" value="SLT"/>
    <property type="match status" value="1"/>
</dbReference>
<accession>A0A2X0LNP4</accession>
<feature type="coiled-coil region" evidence="1">
    <location>
        <begin position="112"/>
        <end position="179"/>
    </location>
</feature>
<dbReference type="PRINTS" id="PR01852">
    <property type="entry name" value="SIBAPROTEIN"/>
</dbReference>
<feature type="chain" id="PRO_5030060267" evidence="2">
    <location>
        <begin position="20"/>
        <end position="463"/>
    </location>
</feature>
<dbReference type="Gene3D" id="1.10.530.10">
    <property type="match status" value="1"/>
</dbReference>
<feature type="domain" description="Transglycosylase SLT" evidence="3">
    <location>
        <begin position="320"/>
        <end position="409"/>
    </location>
</feature>
<gene>
    <name evidence="4" type="ORF">BZ3500_MVSOF-1268-A1-R1_CHR4-3G07337</name>
</gene>
<name>A0A2X0LNP4_9BASI</name>
<dbReference type="STRING" id="289078.A0A2X0LNP4"/>
<protein>
    <submittedName>
        <fullName evidence="4">BZ3500_MvSof-1268-A1-R1_Chr4-3g07337 protein</fullName>
    </submittedName>
</protein>
<evidence type="ECO:0000256" key="1">
    <source>
        <dbReference type="SAM" id="Coils"/>
    </source>
</evidence>
<evidence type="ECO:0000313" key="4">
    <source>
        <dbReference type="EMBL" id="SCZ97652.1"/>
    </source>
</evidence>
<dbReference type="InterPro" id="IPR009148">
    <property type="entry name" value="PcsB-like"/>
</dbReference>
<evidence type="ECO:0000256" key="2">
    <source>
        <dbReference type="SAM" id="SignalP"/>
    </source>
</evidence>
<keyword evidence="1" id="KW-0175">Coiled coil</keyword>
<keyword evidence="5" id="KW-1185">Reference proteome</keyword>
<dbReference type="EMBL" id="FMWP01000093">
    <property type="protein sequence ID" value="SCZ97652.1"/>
    <property type="molecule type" value="Genomic_DNA"/>
</dbReference>
<reference evidence="5" key="1">
    <citation type="submission" date="2016-10" db="EMBL/GenBank/DDBJ databases">
        <authorList>
            <person name="Jeantristanb JTB J.-T."/>
            <person name="Ricardo R."/>
        </authorList>
    </citation>
    <scope>NUCLEOTIDE SEQUENCE [LARGE SCALE GENOMIC DNA]</scope>
</reference>
<dbReference type="OrthoDB" id="2537480at2759"/>
<keyword evidence="2" id="KW-0732">Signal</keyword>